<protein>
    <recommendedName>
        <fullName evidence="5">PknH-like extracellular domain-containing protein</fullName>
    </recommendedName>
</protein>
<evidence type="ECO:0000313" key="4">
    <source>
        <dbReference type="Proteomes" id="UP001432222"/>
    </source>
</evidence>
<evidence type="ECO:0000256" key="1">
    <source>
        <dbReference type="SAM" id="MobiDB-lite"/>
    </source>
</evidence>
<feature type="region of interest" description="Disordered" evidence="1">
    <location>
        <begin position="159"/>
        <end position="196"/>
    </location>
</feature>
<reference evidence="3" key="1">
    <citation type="submission" date="2022-10" db="EMBL/GenBank/DDBJ databases">
        <title>The complete genomes of actinobacterial strains from the NBC collection.</title>
        <authorList>
            <person name="Joergensen T.S."/>
            <person name="Alvarez Arevalo M."/>
            <person name="Sterndorff E.B."/>
            <person name="Faurdal D."/>
            <person name="Vuksanovic O."/>
            <person name="Mourched A.-S."/>
            <person name="Charusanti P."/>
            <person name="Shaw S."/>
            <person name="Blin K."/>
            <person name="Weber T."/>
        </authorList>
    </citation>
    <scope>NUCLEOTIDE SEQUENCE</scope>
    <source>
        <strain evidence="3">NBC_00222</strain>
    </source>
</reference>
<dbReference type="RefSeq" id="WP_328957839.1">
    <property type="nucleotide sequence ID" value="NZ_CP108110.1"/>
</dbReference>
<evidence type="ECO:0000256" key="2">
    <source>
        <dbReference type="SAM" id="SignalP"/>
    </source>
</evidence>
<feature type="chain" id="PRO_5045152358" description="PknH-like extracellular domain-containing protein" evidence="2">
    <location>
        <begin position="25"/>
        <end position="346"/>
    </location>
</feature>
<name>A0ABZ1U872_9ACTN</name>
<dbReference type="Proteomes" id="UP001432222">
    <property type="component" value="Chromosome"/>
</dbReference>
<evidence type="ECO:0000313" key="3">
    <source>
        <dbReference type="EMBL" id="WUQ87278.1"/>
    </source>
</evidence>
<proteinExistence type="predicted"/>
<organism evidence="3 4">
    <name type="scientific">Kitasatospora purpeofusca</name>
    <dbReference type="NCBI Taxonomy" id="67352"/>
    <lineage>
        <taxon>Bacteria</taxon>
        <taxon>Bacillati</taxon>
        <taxon>Actinomycetota</taxon>
        <taxon>Actinomycetes</taxon>
        <taxon>Kitasatosporales</taxon>
        <taxon>Streptomycetaceae</taxon>
        <taxon>Kitasatospora</taxon>
    </lineage>
</organism>
<keyword evidence="4" id="KW-1185">Reference proteome</keyword>
<gene>
    <name evidence="3" type="ORF">OHA16_32550</name>
</gene>
<keyword evidence="2" id="KW-0732">Signal</keyword>
<sequence length="346" mass="35357">MKIRDNVAAGVLSIAALGFTVATAAPASASIRSARPARSIGAPVIAALVTLGAAATGCAATGPASAPGSAPAAAPPAVDAVPTLATADGQALPLAKYLISPDEDRRIEAARTALIGSCMKRFGFDYAPAAVGTKPDLMTRRYYLTDAASAAAHGYHWGASADQKQQSATPQPPAPEMQAVLGHGRGGPDRSAEPTGRTYNGIAIPPGGCLGEADDTLTRGGGILQDDARALEINGPGFADSMADGRVKAAFGAWSRCMKEKGQTYASPVDAVSDERWFSSPTATAPEIAAATADIDCKQRNNVVGIWFAVETAYQNRAVQAGSKRLEQTRKAIDITLANAAATKAP</sequence>
<dbReference type="EMBL" id="CP108110">
    <property type="protein sequence ID" value="WUQ87278.1"/>
    <property type="molecule type" value="Genomic_DNA"/>
</dbReference>
<evidence type="ECO:0008006" key="5">
    <source>
        <dbReference type="Google" id="ProtNLM"/>
    </source>
</evidence>
<feature type="signal peptide" evidence="2">
    <location>
        <begin position="1"/>
        <end position="24"/>
    </location>
</feature>
<accession>A0ABZ1U872</accession>